<proteinExistence type="predicted"/>
<name>A0A6S6TN11_9BACT</name>
<gene>
    <name evidence="2" type="ORF">HELGO_WM18101</name>
</gene>
<feature type="domain" description="DUF7793" evidence="1">
    <location>
        <begin position="14"/>
        <end position="128"/>
    </location>
</feature>
<dbReference type="InterPro" id="IPR056695">
    <property type="entry name" value="DUF7793"/>
</dbReference>
<sequence length="134" mass="15213">MEFETKEFTIRFLDERIIVLEQKKSIGRMTKEGAIECAEKMIDLCNSNANSKVIVFHVGSLYIKKDVMRVFSDQPAHESVICTALVSPSFLAKNIASIILKMRARFVEEDIPTEIFGTEAEAIKWVRTILDSTP</sequence>
<reference evidence="2" key="1">
    <citation type="submission" date="2020-01" db="EMBL/GenBank/DDBJ databases">
        <authorList>
            <person name="Meier V. D."/>
            <person name="Meier V D."/>
        </authorList>
    </citation>
    <scope>NUCLEOTIDE SEQUENCE</scope>
    <source>
        <strain evidence="2">HLG_WM_MAG_10</strain>
    </source>
</reference>
<dbReference type="AlphaFoldDB" id="A0A6S6TN11"/>
<protein>
    <recommendedName>
        <fullName evidence="1">DUF7793 domain-containing protein</fullName>
    </recommendedName>
</protein>
<organism evidence="2">
    <name type="scientific">uncultured Aureispira sp</name>
    <dbReference type="NCBI Taxonomy" id="1331704"/>
    <lineage>
        <taxon>Bacteria</taxon>
        <taxon>Pseudomonadati</taxon>
        <taxon>Bacteroidota</taxon>
        <taxon>Saprospiria</taxon>
        <taxon>Saprospirales</taxon>
        <taxon>Saprospiraceae</taxon>
        <taxon>Aureispira</taxon>
        <taxon>environmental samples</taxon>
    </lineage>
</organism>
<dbReference type="EMBL" id="CACVAQ010000289">
    <property type="protein sequence ID" value="CAA6820655.1"/>
    <property type="molecule type" value="Genomic_DNA"/>
</dbReference>
<evidence type="ECO:0000259" key="1">
    <source>
        <dbReference type="Pfam" id="PF25056"/>
    </source>
</evidence>
<accession>A0A6S6TN11</accession>
<dbReference type="Pfam" id="PF25056">
    <property type="entry name" value="DUF7793"/>
    <property type="match status" value="1"/>
</dbReference>
<evidence type="ECO:0000313" key="2">
    <source>
        <dbReference type="EMBL" id="CAA6820655.1"/>
    </source>
</evidence>